<dbReference type="AlphaFoldDB" id="A0AAF3EWW3"/>
<feature type="transmembrane region" description="Helical" evidence="1">
    <location>
        <begin position="363"/>
        <end position="383"/>
    </location>
</feature>
<dbReference type="Pfam" id="PF07690">
    <property type="entry name" value="MFS_1"/>
    <property type="match status" value="1"/>
</dbReference>
<feature type="transmembrane region" description="Helical" evidence="1">
    <location>
        <begin position="241"/>
        <end position="262"/>
    </location>
</feature>
<organism evidence="2 3">
    <name type="scientific">Mesorhabditis belari</name>
    <dbReference type="NCBI Taxonomy" id="2138241"/>
    <lineage>
        <taxon>Eukaryota</taxon>
        <taxon>Metazoa</taxon>
        <taxon>Ecdysozoa</taxon>
        <taxon>Nematoda</taxon>
        <taxon>Chromadorea</taxon>
        <taxon>Rhabditida</taxon>
        <taxon>Rhabditina</taxon>
        <taxon>Rhabditomorpha</taxon>
        <taxon>Rhabditoidea</taxon>
        <taxon>Rhabditidae</taxon>
        <taxon>Mesorhabditinae</taxon>
        <taxon>Mesorhabditis</taxon>
    </lineage>
</organism>
<feature type="transmembrane region" description="Helical" evidence="1">
    <location>
        <begin position="297"/>
        <end position="318"/>
    </location>
</feature>
<reference evidence="3" key="1">
    <citation type="submission" date="2024-02" db="UniProtKB">
        <authorList>
            <consortium name="WormBaseParasite"/>
        </authorList>
    </citation>
    <scope>IDENTIFICATION</scope>
</reference>
<dbReference type="InterPro" id="IPR036259">
    <property type="entry name" value="MFS_trans_sf"/>
</dbReference>
<keyword evidence="1" id="KW-0472">Membrane</keyword>
<dbReference type="PANTHER" id="PTHR45757:SF7">
    <property type="entry name" value="MFS DOMAIN-CONTAINING PROTEIN"/>
    <property type="match status" value="1"/>
</dbReference>
<keyword evidence="2" id="KW-1185">Reference proteome</keyword>
<feature type="transmembrane region" description="Helical" evidence="1">
    <location>
        <begin position="592"/>
        <end position="613"/>
    </location>
</feature>
<dbReference type="WBParaSite" id="MBELARI_LOCUS18691">
    <property type="protein sequence ID" value="MBELARI_LOCUS18691"/>
    <property type="gene ID" value="MBELARI_LOCUS18691"/>
</dbReference>
<dbReference type="InterPro" id="IPR011701">
    <property type="entry name" value="MFS"/>
</dbReference>
<accession>A0AAF3EWW3</accession>
<feature type="transmembrane region" description="Helical" evidence="1">
    <location>
        <begin position="429"/>
        <end position="453"/>
    </location>
</feature>
<dbReference type="PANTHER" id="PTHR45757">
    <property type="entry name" value="PROTEIN CBG23364-RELATED"/>
    <property type="match status" value="1"/>
</dbReference>
<name>A0AAF3EWW3_9BILA</name>
<evidence type="ECO:0000313" key="3">
    <source>
        <dbReference type="WBParaSite" id="MBELARI_LOCUS18691"/>
    </source>
</evidence>
<sequence length="664" mass="74003">MFTHVFKSESSLGLWWLEKTGKRTIWINKHRPRMAAPACCCMFSNNVRHLILLLTTFCITLLFSNVVLFGLTTVLHDEGDLSAGLRTADSTANFHARFRRDANKTTTEDTAFMNNDTLVDAIAAPGVDPSAHPVVSHEISEQPTPSATLTTKVQAEFFTNRMITTNTETPTIRPVRRSTSIDVKPTEQVAKVNNTSLVPDDKDLVRREDPIGKDHEDVGKTPADAVPQTAEFQFVPLTKRASIYAAPGLGILLGTIPITYLMRAFGSRTIFALSMALAALITTLMPFLISYGFVPLLLLRLFIGLTLSAALPLAGTITANWGTLKEQLTFVAFFFLFVPWAPIFSWNTTMLFYTLYAQMGVRYAYFTHAAITAFLALIFVLFYREKPQFHPWVNGIELNRIVAGKVQELKNNRINESPLSAVLRSISAWTIWTAMTGFFFVITVISTFLPTYFANMDVWMVDSMGFYGSLPFIGMPLCYILSGAGNRSICCRSTTQVRIWNTISFGTTAIFLVFLPLLFTMTEDGYCRYAMLFLTLAPLGFVVAGALRSVTLVGRFYAQHILSYLGIAFGLAMTFAPIMVLCLVRENAVAEWLRVFIATAAFLAVTSVSFAIFGRGRSAGWAEHSWDPSQTKKMLSLEPIQINREECGLVELRNYKPSANFYGE</sequence>
<feature type="transmembrane region" description="Helical" evidence="1">
    <location>
        <begin position="497"/>
        <end position="519"/>
    </location>
</feature>
<feature type="transmembrane region" description="Helical" evidence="1">
    <location>
        <begin position="330"/>
        <end position="357"/>
    </location>
</feature>
<feature type="transmembrane region" description="Helical" evidence="1">
    <location>
        <begin position="50"/>
        <end position="71"/>
    </location>
</feature>
<keyword evidence="1" id="KW-1133">Transmembrane helix</keyword>
<proteinExistence type="predicted"/>
<keyword evidence="1" id="KW-0812">Transmembrane</keyword>
<dbReference type="Gene3D" id="1.20.1250.20">
    <property type="entry name" value="MFS general substrate transporter like domains"/>
    <property type="match status" value="1"/>
</dbReference>
<feature type="transmembrane region" description="Helical" evidence="1">
    <location>
        <begin position="269"/>
        <end position="291"/>
    </location>
</feature>
<feature type="transmembrane region" description="Helical" evidence="1">
    <location>
        <begin position="531"/>
        <end position="550"/>
    </location>
</feature>
<evidence type="ECO:0000256" key="1">
    <source>
        <dbReference type="SAM" id="Phobius"/>
    </source>
</evidence>
<evidence type="ECO:0000313" key="2">
    <source>
        <dbReference type="Proteomes" id="UP000887575"/>
    </source>
</evidence>
<feature type="transmembrane region" description="Helical" evidence="1">
    <location>
        <begin position="562"/>
        <end position="580"/>
    </location>
</feature>
<dbReference type="GO" id="GO:0022857">
    <property type="term" value="F:transmembrane transporter activity"/>
    <property type="evidence" value="ECO:0007669"/>
    <property type="project" value="InterPro"/>
</dbReference>
<dbReference type="Proteomes" id="UP000887575">
    <property type="component" value="Unassembled WGS sequence"/>
</dbReference>
<dbReference type="GO" id="GO:0016020">
    <property type="term" value="C:membrane"/>
    <property type="evidence" value="ECO:0007669"/>
    <property type="project" value="TreeGrafter"/>
</dbReference>
<dbReference type="SUPFAM" id="SSF103473">
    <property type="entry name" value="MFS general substrate transporter"/>
    <property type="match status" value="1"/>
</dbReference>
<protein>
    <submittedName>
        <fullName evidence="3">Uncharacterized protein</fullName>
    </submittedName>
</protein>
<feature type="transmembrane region" description="Helical" evidence="1">
    <location>
        <begin position="465"/>
        <end position="485"/>
    </location>
</feature>